<dbReference type="InterPro" id="IPR000299">
    <property type="entry name" value="FERM_domain"/>
</dbReference>
<dbReference type="Pfam" id="PF09380">
    <property type="entry name" value="FERM_C"/>
    <property type="match status" value="1"/>
</dbReference>
<dbReference type="InterPro" id="IPR014352">
    <property type="entry name" value="FERM/acyl-CoA-bd_prot_sf"/>
</dbReference>
<dbReference type="Proteomes" id="UP000225706">
    <property type="component" value="Unassembled WGS sequence"/>
</dbReference>
<dbReference type="Pfam" id="PF00373">
    <property type="entry name" value="FERM_M"/>
    <property type="match status" value="1"/>
</dbReference>
<dbReference type="InterPro" id="IPR019748">
    <property type="entry name" value="FERM_central"/>
</dbReference>
<dbReference type="PROSITE" id="PS50057">
    <property type="entry name" value="FERM_3"/>
    <property type="match status" value="1"/>
</dbReference>
<evidence type="ECO:0000313" key="2">
    <source>
        <dbReference type="EMBL" id="PFX30285.1"/>
    </source>
</evidence>
<accession>A0A2B4SPG2</accession>
<proteinExistence type="predicted"/>
<dbReference type="Gene3D" id="3.10.20.90">
    <property type="entry name" value="Phosphatidylinositol 3-kinase Catalytic Subunit, Chain A, domain 1"/>
    <property type="match status" value="1"/>
</dbReference>
<dbReference type="SUPFAM" id="SSF54236">
    <property type="entry name" value="Ubiquitin-like"/>
    <property type="match status" value="1"/>
</dbReference>
<dbReference type="EMBL" id="LSMT01000052">
    <property type="protein sequence ID" value="PFX30285.1"/>
    <property type="molecule type" value="Genomic_DNA"/>
</dbReference>
<sequence>MSFHFLRSGSSIIQCQVVLLDNSQFITSFEQKTVKGSELLDRVCDKIQVPINYKQYFGLQYIDREDGELVWLNLEKELSPQRKSKPLLYQFAVKVFPRDPLKVEENLRWLILLHVKALINRGKFSLPVGKHAMIDGFYVQAMLGDFSSKRHKPGYLEELLDLLYFPPTGINTDENISEESYEVMVKDLHKSHRGMTREEAVSAALDVCKELDNYGACMHYGISDRNGEEVVFCITMDGMRICHLKSKFPEVGELCYSFQWRDIISMFCDNAKFYMYVGEIKEKQESTCHVFRFSKGLFAHKAAQRLLTDAENHQKFFFEDNPERATLIRSRSLEVQSLNKIRNGSLLSAKLNLSFRKPIPK</sequence>
<dbReference type="Gene3D" id="2.30.29.30">
    <property type="entry name" value="Pleckstrin-homology domain (PH domain)/Phosphotyrosine-binding domain (PTB)"/>
    <property type="match status" value="1"/>
</dbReference>
<comment type="caution">
    <text evidence="2">The sequence shown here is derived from an EMBL/GenBank/DDBJ whole genome shotgun (WGS) entry which is preliminary data.</text>
</comment>
<dbReference type="InterPro" id="IPR018979">
    <property type="entry name" value="FERM_N"/>
</dbReference>
<evidence type="ECO:0000313" key="3">
    <source>
        <dbReference type="Proteomes" id="UP000225706"/>
    </source>
</evidence>
<dbReference type="InterPro" id="IPR019749">
    <property type="entry name" value="Band_41_domain"/>
</dbReference>
<dbReference type="GO" id="GO:0031032">
    <property type="term" value="P:actomyosin structure organization"/>
    <property type="evidence" value="ECO:0007669"/>
    <property type="project" value="TreeGrafter"/>
</dbReference>
<organism evidence="2 3">
    <name type="scientific">Stylophora pistillata</name>
    <name type="common">Smooth cauliflower coral</name>
    <dbReference type="NCBI Taxonomy" id="50429"/>
    <lineage>
        <taxon>Eukaryota</taxon>
        <taxon>Metazoa</taxon>
        <taxon>Cnidaria</taxon>
        <taxon>Anthozoa</taxon>
        <taxon>Hexacorallia</taxon>
        <taxon>Scleractinia</taxon>
        <taxon>Astrocoeniina</taxon>
        <taxon>Pocilloporidae</taxon>
        <taxon>Stylophora</taxon>
    </lineage>
</organism>
<gene>
    <name evidence="2" type="primary">EPB41L1</name>
    <name evidence="2" type="ORF">AWC38_SpisGene4904</name>
</gene>
<feature type="domain" description="FERM" evidence="1">
    <location>
        <begin position="13"/>
        <end position="321"/>
    </location>
</feature>
<dbReference type="SUPFAM" id="SSF50729">
    <property type="entry name" value="PH domain-like"/>
    <property type="match status" value="1"/>
</dbReference>
<protein>
    <submittedName>
        <fullName evidence="2">Band 4.1-like protein 1</fullName>
    </submittedName>
</protein>
<dbReference type="PANTHER" id="PTHR23280:SF21">
    <property type="entry name" value="PROTEIN 4.1 HOMOLOG"/>
    <property type="match status" value="1"/>
</dbReference>
<dbReference type="GO" id="GO:0005856">
    <property type="term" value="C:cytoskeleton"/>
    <property type="evidence" value="ECO:0007669"/>
    <property type="project" value="TreeGrafter"/>
</dbReference>
<reference evidence="3" key="1">
    <citation type="journal article" date="2017" name="bioRxiv">
        <title>Comparative analysis of the genomes of Stylophora pistillata and Acropora digitifera provides evidence for extensive differences between species of corals.</title>
        <authorList>
            <person name="Voolstra C.R."/>
            <person name="Li Y."/>
            <person name="Liew Y.J."/>
            <person name="Baumgarten S."/>
            <person name="Zoccola D."/>
            <person name="Flot J.-F."/>
            <person name="Tambutte S."/>
            <person name="Allemand D."/>
            <person name="Aranda M."/>
        </authorList>
    </citation>
    <scope>NUCLEOTIDE SEQUENCE [LARGE SCALE GENOMIC DNA]</scope>
</reference>
<dbReference type="CDD" id="cd14473">
    <property type="entry name" value="FERM_B-lobe"/>
    <property type="match status" value="1"/>
</dbReference>
<dbReference type="Pfam" id="PF09379">
    <property type="entry name" value="FERM_N"/>
    <property type="match status" value="1"/>
</dbReference>
<dbReference type="SMART" id="SM00295">
    <property type="entry name" value="B41"/>
    <property type="match status" value="1"/>
</dbReference>
<dbReference type="InterPro" id="IPR035963">
    <property type="entry name" value="FERM_2"/>
</dbReference>
<dbReference type="CDD" id="cd01765">
    <property type="entry name" value="FERM_F0_F1"/>
    <property type="match status" value="1"/>
</dbReference>
<dbReference type="InterPro" id="IPR011993">
    <property type="entry name" value="PH-like_dom_sf"/>
</dbReference>
<evidence type="ECO:0000259" key="1">
    <source>
        <dbReference type="PROSITE" id="PS50057"/>
    </source>
</evidence>
<dbReference type="AlphaFoldDB" id="A0A2B4SPG2"/>
<dbReference type="PANTHER" id="PTHR23280">
    <property type="entry name" value="4.1 G PROTEIN"/>
    <property type="match status" value="1"/>
</dbReference>
<name>A0A2B4SPG2_STYPI</name>
<keyword evidence="3" id="KW-1185">Reference proteome</keyword>
<dbReference type="STRING" id="50429.A0A2B4SPG2"/>
<dbReference type="OrthoDB" id="194358at2759"/>
<dbReference type="InterPro" id="IPR029071">
    <property type="entry name" value="Ubiquitin-like_domsf"/>
</dbReference>
<dbReference type="Gene3D" id="1.20.80.10">
    <property type="match status" value="1"/>
</dbReference>
<dbReference type="SUPFAM" id="SSF47031">
    <property type="entry name" value="Second domain of FERM"/>
    <property type="match status" value="1"/>
</dbReference>
<dbReference type="InterPro" id="IPR018980">
    <property type="entry name" value="FERM_PH-like_C"/>
</dbReference>